<dbReference type="Pfam" id="PF05193">
    <property type="entry name" value="Peptidase_M16_C"/>
    <property type="match status" value="1"/>
</dbReference>
<feature type="domain" description="Peptidase M16 N-terminal" evidence="10">
    <location>
        <begin position="102"/>
        <end position="158"/>
    </location>
</feature>
<dbReference type="OMA" id="DSGLWGF"/>
<dbReference type="PANTHER" id="PTHR11851">
    <property type="entry name" value="METALLOPROTEASE"/>
    <property type="match status" value="1"/>
</dbReference>
<dbReference type="InterPro" id="IPR007863">
    <property type="entry name" value="Peptidase_M16_C"/>
</dbReference>
<dbReference type="InterPro" id="IPR011765">
    <property type="entry name" value="Pept_M16_N"/>
</dbReference>
<evidence type="ECO:0000259" key="10">
    <source>
        <dbReference type="Pfam" id="PF00675"/>
    </source>
</evidence>
<keyword evidence="7" id="KW-0482">Metalloprotease</keyword>
<dbReference type="GO" id="GO:0005739">
    <property type="term" value="C:mitochondrion"/>
    <property type="evidence" value="ECO:0007669"/>
    <property type="project" value="UniProtKB-SubCell"/>
</dbReference>
<evidence type="ECO:0008006" key="14">
    <source>
        <dbReference type="Google" id="ProtNLM"/>
    </source>
</evidence>
<evidence type="ECO:0000313" key="12">
    <source>
        <dbReference type="EnsemblPlants" id="AUR62003118-RA:cds"/>
    </source>
</evidence>
<dbReference type="SUPFAM" id="SSF63411">
    <property type="entry name" value="LuxS/MPP-like metallohydrolase"/>
    <property type="match status" value="2"/>
</dbReference>
<evidence type="ECO:0000256" key="4">
    <source>
        <dbReference type="ARBA" id="ARBA00022723"/>
    </source>
</evidence>
<reference evidence="12" key="1">
    <citation type="journal article" date="2017" name="Nature">
        <title>The genome of Chenopodium quinoa.</title>
        <authorList>
            <person name="Jarvis D.E."/>
            <person name="Ho Y.S."/>
            <person name="Lightfoot D.J."/>
            <person name="Schmoeckel S.M."/>
            <person name="Li B."/>
            <person name="Borm T.J.A."/>
            <person name="Ohyanagi H."/>
            <person name="Mineta K."/>
            <person name="Michell C.T."/>
            <person name="Saber N."/>
            <person name="Kharbatia N.M."/>
            <person name="Rupper R.R."/>
            <person name="Sharp A.R."/>
            <person name="Dally N."/>
            <person name="Boughton B.A."/>
            <person name="Woo Y.H."/>
            <person name="Gao G."/>
            <person name="Schijlen E.G.W.M."/>
            <person name="Guo X."/>
            <person name="Momin A.A."/>
            <person name="Negrao S."/>
            <person name="Al-Babili S."/>
            <person name="Gehring C."/>
            <person name="Roessner U."/>
            <person name="Jung C."/>
            <person name="Murphy K."/>
            <person name="Arold S.T."/>
            <person name="Gojobori T."/>
            <person name="van der Linden C.G."/>
            <person name="van Loo E.N."/>
            <person name="Jellen E.N."/>
            <person name="Maughan P.J."/>
            <person name="Tester M."/>
        </authorList>
    </citation>
    <scope>NUCLEOTIDE SEQUENCE [LARGE SCALE GENOMIC DNA]</scope>
    <source>
        <strain evidence="12">cv. PI 614886</strain>
    </source>
</reference>
<dbReference type="Gramene" id="AUR62003118-RA">
    <property type="protein sequence ID" value="AUR62003118-RA:cds"/>
    <property type="gene ID" value="AUR62003118"/>
</dbReference>
<protein>
    <recommendedName>
        <fullName evidence="14">Mitochondrial processing peptidase</fullName>
    </recommendedName>
</protein>
<organism evidence="12 13">
    <name type="scientific">Chenopodium quinoa</name>
    <name type="common">Quinoa</name>
    <dbReference type="NCBI Taxonomy" id="63459"/>
    <lineage>
        <taxon>Eukaryota</taxon>
        <taxon>Viridiplantae</taxon>
        <taxon>Streptophyta</taxon>
        <taxon>Embryophyta</taxon>
        <taxon>Tracheophyta</taxon>
        <taxon>Spermatophyta</taxon>
        <taxon>Magnoliopsida</taxon>
        <taxon>eudicotyledons</taxon>
        <taxon>Gunneridae</taxon>
        <taxon>Pentapetalae</taxon>
        <taxon>Caryophyllales</taxon>
        <taxon>Chenopodiaceae</taxon>
        <taxon>Chenopodioideae</taxon>
        <taxon>Atripliceae</taxon>
        <taxon>Chenopodium</taxon>
    </lineage>
</organism>
<evidence type="ECO:0000256" key="9">
    <source>
        <dbReference type="SAM" id="MobiDB-lite"/>
    </source>
</evidence>
<dbReference type="EnsemblPlants" id="AUR62003118-RA">
    <property type="protein sequence ID" value="AUR62003118-RA:cds"/>
    <property type="gene ID" value="AUR62003118"/>
</dbReference>
<reference evidence="12" key="2">
    <citation type="submission" date="2021-03" db="UniProtKB">
        <authorList>
            <consortium name="EnsemblPlants"/>
        </authorList>
    </citation>
    <scope>IDENTIFICATION</scope>
</reference>
<evidence type="ECO:0000256" key="7">
    <source>
        <dbReference type="ARBA" id="ARBA00023049"/>
    </source>
</evidence>
<dbReference type="GO" id="GO:0008237">
    <property type="term" value="F:metallopeptidase activity"/>
    <property type="evidence" value="ECO:0007669"/>
    <property type="project" value="UniProtKB-KW"/>
</dbReference>
<proteinExistence type="predicted"/>
<evidence type="ECO:0000256" key="5">
    <source>
        <dbReference type="ARBA" id="ARBA00022801"/>
    </source>
</evidence>
<evidence type="ECO:0000256" key="1">
    <source>
        <dbReference type="ARBA" id="ARBA00001947"/>
    </source>
</evidence>
<dbReference type="GO" id="GO:0006508">
    <property type="term" value="P:proteolysis"/>
    <property type="evidence" value="ECO:0007669"/>
    <property type="project" value="UniProtKB-KW"/>
</dbReference>
<keyword evidence="6" id="KW-0862">Zinc</keyword>
<dbReference type="AlphaFoldDB" id="A0A803KVR0"/>
<keyword evidence="13" id="KW-1185">Reference proteome</keyword>
<evidence type="ECO:0000256" key="6">
    <source>
        <dbReference type="ARBA" id="ARBA00022833"/>
    </source>
</evidence>
<dbReference type="Gene3D" id="3.30.830.10">
    <property type="entry name" value="Metalloenzyme, LuxS/M16 peptidase-like"/>
    <property type="match status" value="3"/>
</dbReference>
<evidence type="ECO:0000313" key="13">
    <source>
        <dbReference type="Proteomes" id="UP000596660"/>
    </source>
</evidence>
<comment type="cofactor">
    <cofactor evidence="1">
        <name>Zn(2+)</name>
        <dbReference type="ChEBI" id="CHEBI:29105"/>
    </cofactor>
</comment>
<feature type="domain" description="Peptidase M16 C-terminal" evidence="11">
    <location>
        <begin position="218"/>
        <end position="404"/>
    </location>
</feature>
<dbReference type="PANTHER" id="PTHR11851:SF149">
    <property type="entry name" value="GH01077P"/>
    <property type="match status" value="1"/>
</dbReference>
<feature type="region of interest" description="Disordered" evidence="9">
    <location>
        <begin position="1"/>
        <end position="45"/>
    </location>
</feature>
<evidence type="ECO:0000256" key="2">
    <source>
        <dbReference type="ARBA" id="ARBA00004173"/>
    </source>
</evidence>
<keyword evidence="3" id="KW-0645">Protease</keyword>
<dbReference type="GO" id="GO:0046872">
    <property type="term" value="F:metal ion binding"/>
    <property type="evidence" value="ECO:0007669"/>
    <property type="project" value="UniProtKB-KW"/>
</dbReference>
<evidence type="ECO:0000259" key="11">
    <source>
        <dbReference type="Pfam" id="PF05193"/>
    </source>
</evidence>
<dbReference type="Proteomes" id="UP000596660">
    <property type="component" value="Unplaced"/>
</dbReference>
<keyword evidence="8" id="KW-0496">Mitochondrion</keyword>
<feature type="compositionally biased region" description="Basic residues" evidence="9">
    <location>
        <begin position="1"/>
        <end position="25"/>
    </location>
</feature>
<comment type="subcellular location">
    <subcellularLocation>
        <location evidence="2">Mitochondrion</location>
    </subcellularLocation>
</comment>
<keyword evidence="5" id="KW-0378">Hydrolase</keyword>
<dbReference type="InterPro" id="IPR011249">
    <property type="entry name" value="Metalloenz_LuxS/M16"/>
</dbReference>
<evidence type="ECO:0000256" key="3">
    <source>
        <dbReference type="ARBA" id="ARBA00022670"/>
    </source>
</evidence>
<evidence type="ECO:0000256" key="8">
    <source>
        <dbReference type="ARBA" id="ARBA00023128"/>
    </source>
</evidence>
<name>A0A803KVR0_CHEQI</name>
<dbReference type="FunFam" id="3.30.830.10:FF:000001">
    <property type="entry name" value="Mitochondrial-processing peptidase subunit beta, mitochondrial"/>
    <property type="match status" value="1"/>
</dbReference>
<accession>A0A803KVR0</accession>
<feature type="compositionally biased region" description="Pro residues" evidence="9">
    <location>
        <begin position="30"/>
        <end position="45"/>
    </location>
</feature>
<dbReference type="Pfam" id="PF00675">
    <property type="entry name" value="Peptidase_M16"/>
    <property type="match status" value="1"/>
</dbReference>
<dbReference type="InterPro" id="IPR050361">
    <property type="entry name" value="MPP/UQCRC_Complex"/>
</dbReference>
<sequence length="489" mass="53600">MSTRKLIHHSLRRTHHHPSTVRHHATLSPSPAPPPPSTPSPPPPTAMIYDRLAESVKSKLKTLQNPDPRFLRYTSPHPISADHSQILQFPATQITTLPNGLRVVTESRLASGSGSVGVYLDSGSRFESDEKNGVGSFLERVVLTSDNEDAANIGAELEGFTGREISGFLGKVAAQNSGKLVEMGVEGDQVIMDQLHATAFQYTPLGKTISGSVDTIKSITKADIQDYMSSHCAAHRMVISASGGVKHEEVVEQVKKVFTKLSANPITTSQLVASDPVNFTGSEVRMINDDLPLARFAVAFEGASCKDPDAIALMVVQTMLGSWSKMEEGGKHVGSELVQRTSINEIAESIKTFNINYKDTGLFGVYALAQPDCLDDLSYAIMHVISKLSYRVSEEDVIRARNQLKSSLLAKSNGISRAAEDVGQQLLTYGRRIPFAELFARIDAVDASAVKRAADRFLFDKDIAIAAMGPIKKLPDYNWFRRRTYWLRY</sequence>
<keyword evidence="4" id="KW-0479">Metal-binding</keyword>